<gene>
    <name evidence="3" type="ORF">LCGC14_2003500</name>
</gene>
<dbReference type="EMBL" id="LAZR01022810">
    <property type="protein sequence ID" value="KKL80567.1"/>
    <property type="molecule type" value="Genomic_DNA"/>
</dbReference>
<dbReference type="GO" id="GO:0071978">
    <property type="term" value="P:bacterial-type flagellum-dependent swarming motility"/>
    <property type="evidence" value="ECO:0007669"/>
    <property type="project" value="InterPro"/>
</dbReference>
<keyword evidence="2" id="KW-0472">Membrane</keyword>
<accession>A0A0F9HZK1</accession>
<evidence type="ECO:0000256" key="1">
    <source>
        <dbReference type="SAM" id="MobiDB-lite"/>
    </source>
</evidence>
<feature type="transmembrane region" description="Helical" evidence="2">
    <location>
        <begin position="36"/>
        <end position="57"/>
    </location>
</feature>
<dbReference type="AlphaFoldDB" id="A0A0F9HZK1"/>
<evidence type="ECO:0000256" key="2">
    <source>
        <dbReference type="SAM" id="Phobius"/>
    </source>
</evidence>
<dbReference type="GO" id="GO:0005886">
    <property type="term" value="C:plasma membrane"/>
    <property type="evidence" value="ECO:0007669"/>
    <property type="project" value="TreeGrafter"/>
</dbReference>
<reference evidence="3" key="1">
    <citation type="journal article" date="2015" name="Nature">
        <title>Complex archaea that bridge the gap between prokaryotes and eukaryotes.</title>
        <authorList>
            <person name="Spang A."/>
            <person name="Saw J.H."/>
            <person name="Jorgensen S.L."/>
            <person name="Zaremba-Niedzwiedzka K."/>
            <person name="Martijn J."/>
            <person name="Lind A.E."/>
            <person name="van Eijk R."/>
            <person name="Schleper C."/>
            <person name="Guy L."/>
            <person name="Ettema T.J."/>
        </authorList>
    </citation>
    <scope>NUCLEOTIDE SEQUENCE</scope>
</reference>
<sequence>MDFATIVGIVAGFALIIMAVVGGGSGGAEFLHVPSLMIVVGGMIASTLIHFSLGQVLRIGSITKKTLFYKLPGEQDLIQKMVNYSAINRRDGALVLEQQIPQAGDAFLVKGLQMVIDGQKEQEVDDQKQEQSSQPECQRRPTLLQKPDGLGQGVTAKGSQDCYPFGDDEHG</sequence>
<proteinExistence type="predicted"/>
<evidence type="ECO:0000313" key="3">
    <source>
        <dbReference type="EMBL" id="KKL80567.1"/>
    </source>
</evidence>
<dbReference type="PANTHER" id="PTHR30433:SF2">
    <property type="entry name" value="MOTILITY PROTEIN A"/>
    <property type="match status" value="1"/>
</dbReference>
<dbReference type="PANTHER" id="PTHR30433">
    <property type="entry name" value="CHEMOTAXIS PROTEIN MOTA"/>
    <property type="match status" value="1"/>
</dbReference>
<name>A0A0F9HZK1_9ZZZZ</name>
<feature type="transmembrane region" description="Helical" evidence="2">
    <location>
        <begin position="6"/>
        <end position="24"/>
    </location>
</feature>
<feature type="region of interest" description="Disordered" evidence="1">
    <location>
        <begin position="122"/>
        <end position="171"/>
    </location>
</feature>
<keyword evidence="2" id="KW-0812">Transmembrane</keyword>
<dbReference type="GO" id="GO:0006935">
    <property type="term" value="P:chemotaxis"/>
    <property type="evidence" value="ECO:0007669"/>
    <property type="project" value="InterPro"/>
</dbReference>
<organism evidence="3">
    <name type="scientific">marine sediment metagenome</name>
    <dbReference type="NCBI Taxonomy" id="412755"/>
    <lineage>
        <taxon>unclassified sequences</taxon>
        <taxon>metagenomes</taxon>
        <taxon>ecological metagenomes</taxon>
    </lineage>
</organism>
<keyword evidence="2" id="KW-1133">Transmembrane helix</keyword>
<dbReference type="InterPro" id="IPR047055">
    <property type="entry name" value="MotA-like"/>
</dbReference>
<protein>
    <recommendedName>
        <fullName evidence="4">MotA/TolQ/ExbB proton channel domain-containing protein</fullName>
    </recommendedName>
</protein>
<evidence type="ECO:0008006" key="4">
    <source>
        <dbReference type="Google" id="ProtNLM"/>
    </source>
</evidence>
<comment type="caution">
    <text evidence="3">The sequence shown here is derived from an EMBL/GenBank/DDBJ whole genome shotgun (WGS) entry which is preliminary data.</text>
</comment>